<dbReference type="Gene3D" id="3.40.50.300">
    <property type="entry name" value="P-loop containing nucleotide triphosphate hydrolases"/>
    <property type="match status" value="1"/>
</dbReference>
<dbReference type="SUPFAM" id="SSF56436">
    <property type="entry name" value="C-type lectin-like"/>
    <property type="match status" value="1"/>
</dbReference>
<accession>A0ABP6FRW4</accession>
<keyword evidence="2" id="KW-1185">Reference proteome</keyword>
<dbReference type="Gene3D" id="3.90.1580.10">
    <property type="entry name" value="paralog of FGE (formylglycine-generating enzyme)"/>
    <property type="match status" value="1"/>
</dbReference>
<organism evidence="1 2">
    <name type="scientific">Nonomuraea recticatena</name>
    <dbReference type="NCBI Taxonomy" id="46178"/>
    <lineage>
        <taxon>Bacteria</taxon>
        <taxon>Bacillati</taxon>
        <taxon>Actinomycetota</taxon>
        <taxon>Actinomycetes</taxon>
        <taxon>Streptosporangiales</taxon>
        <taxon>Streptosporangiaceae</taxon>
        <taxon>Nonomuraea</taxon>
    </lineage>
</organism>
<evidence type="ECO:0000313" key="1">
    <source>
        <dbReference type="EMBL" id="GAA2697314.1"/>
    </source>
</evidence>
<proteinExistence type="predicted"/>
<dbReference type="InterPro" id="IPR042095">
    <property type="entry name" value="SUMF_sf"/>
</dbReference>
<dbReference type="Gene3D" id="3.90.550.10">
    <property type="entry name" value="Spore Coat Polysaccharide Biosynthesis Protein SpsA, Chain A"/>
    <property type="match status" value="1"/>
</dbReference>
<comment type="caution">
    <text evidence="1">The sequence shown here is derived from an EMBL/GenBank/DDBJ whole genome shotgun (WGS) entry which is preliminary data.</text>
</comment>
<dbReference type="InterPro" id="IPR029044">
    <property type="entry name" value="Nucleotide-diphossugar_trans"/>
</dbReference>
<dbReference type="SUPFAM" id="SSF52540">
    <property type="entry name" value="P-loop containing nucleoside triphosphate hydrolases"/>
    <property type="match status" value="1"/>
</dbReference>
<evidence type="ECO:0000313" key="2">
    <source>
        <dbReference type="Proteomes" id="UP001501666"/>
    </source>
</evidence>
<gene>
    <name evidence="1" type="ORF">GCM10010412_092090</name>
</gene>
<dbReference type="InterPro" id="IPR027417">
    <property type="entry name" value="P-loop_NTPase"/>
</dbReference>
<sequence>MRETSTILREINARVEARRCAAEAGGARLLPPLLMLGTMERVGSNWLSDTLRVAMDQHNEPLRQQLAHDHPLSPLNPDAAGLVAAERRLTPYSRHCLVAFTVSKYATIRQVIKETNLFFAVPNVLELFPDAPVVVLTRSPLGVASSFARGRLFERWDYRARYRQMVDAARRPDVPVAGAAALVPDDDPDDLVALARLHVLNTVLLAAALGTRSDDAGDATGGEIVCIPYESAVRSPAAGWHSLARVLPELAGSARPAAAQPATPPTAARAGAAQAVAEDTFVTTVPKTALTTHLDERSAELVRAAAAAALDTAQREFPAGVTAQAVEWLAGDHLYTPAPPARPSTGRRPLAAAARRGRSALRPGYVTREGLSWRNLLVSNAEFARFLNELADHGVDNRSGGAYLLCCEMPHERGGRLHQTDDGRWTVSPGFEDHPAYWVTWIGAAAFAARHGARLPLLDEMVALMAGDVAPDVAANTDYAVGDTVPVVQDGVAGDAIHHVIGNVQVWCSDGPGSEDEPMARWLTGAAWNTPSAWQEVLRRRARHLAGSSRGVGVRLVQNEPRQPVPADELAALLREWMSGLQERSLPLHVLDGRLTAALAAASQADVGLGAHVGAGFGPSGLGQLDEAGAEAERGQVGERHELHAADRGGVGALGDGAHGAAGAGGLERHVDDVGAAAGQVVAHVQQPVDSHFDAGLFTHLAGEGVGEAFPQLDLPAWKRPGAAGVGVLVKQQDLVVFDDDAGDSHFHHARTVPHPVPPGTAIGQARVVVAAGGLGTRVHGWARYLPKEWLPLDDGRPGIVHILQEVAALGPAHAVIVYHPYYTSFTSWARQALAPDGHLRYLRSAGCDLPCDSPGRLLALDWVAQSGSYGDLTSVLNAADHLPHGQSVGDGLYVVFGDNVYPTFNPLAALRQAPPGVAVLARPYQRALAQQRGVLATTPGADGALVMVDLVEKPNPETARALEELYGPDRLMLLEGRARVDDDFVDYARAHTGGEPKLSLALAGYARTRPVYVVSTTTRVIDLGAPAATPS</sequence>
<dbReference type="SUPFAM" id="SSF53448">
    <property type="entry name" value="Nucleotide-diphospho-sugar transferases"/>
    <property type="match status" value="1"/>
</dbReference>
<protein>
    <submittedName>
        <fullName evidence="1">Uncharacterized protein</fullName>
    </submittedName>
</protein>
<dbReference type="EMBL" id="BAAATE010000047">
    <property type="protein sequence ID" value="GAA2697314.1"/>
    <property type="molecule type" value="Genomic_DNA"/>
</dbReference>
<dbReference type="InterPro" id="IPR016187">
    <property type="entry name" value="CTDL_fold"/>
</dbReference>
<dbReference type="Proteomes" id="UP001501666">
    <property type="component" value="Unassembled WGS sequence"/>
</dbReference>
<reference evidence="2" key="1">
    <citation type="journal article" date="2019" name="Int. J. Syst. Evol. Microbiol.">
        <title>The Global Catalogue of Microorganisms (GCM) 10K type strain sequencing project: providing services to taxonomists for standard genome sequencing and annotation.</title>
        <authorList>
            <consortium name="The Broad Institute Genomics Platform"/>
            <consortium name="The Broad Institute Genome Sequencing Center for Infectious Disease"/>
            <person name="Wu L."/>
            <person name="Ma J."/>
        </authorList>
    </citation>
    <scope>NUCLEOTIDE SEQUENCE [LARGE SCALE GENOMIC DNA]</scope>
    <source>
        <strain evidence="2">JCM 6835</strain>
    </source>
</reference>
<name>A0ABP6FRW4_9ACTN</name>